<keyword evidence="3" id="KW-1185">Reference proteome</keyword>
<feature type="transmembrane region" description="Helical" evidence="1">
    <location>
        <begin position="24"/>
        <end position="43"/>
    </location>
</feature>
<keyword evidence="1" id="KW-0812">Transmembrane</keyword>
<feature type="transmembrane region" description="Helical" evidence="1">
    <location>
        <begin position="49"/>
        <end position="70"/>
    </location>
</feature>
<feature type="transmembrane region" description="Helical" evidence="1">
    <location>
        <begin position="100"/>
        <end position="122"/>
    </location>
</feature>
<evidence type="ECO:0008006" key="4">
    <source>
        <dbReference type="Google" id="ProtNLM"/>
    </source>
</evidence>
<dbReference type="AlphaFoldDB" id="A0A1Y5S755"/>
<dbReference type="GO" id="GO:0016020">
    <property type="term" value="C:membrane"/>
    <property type="evidence" value="ECO:0007669"/>
    <property type="project" value="GOC"/>
</dbReference>
<evidence type="ECO:0000256" key="1">
    <source>
        <dbReference type="SAM" id="Phobius"/>
    </source>
</evidence>
<proteinExistence type="predicted"/>
<accession>A0A1Y5S755</accession>
<evidence type="ECO:0000313" key="2">
    <source>
        <dbReference type="EMBL" id="SLN33724.1"/>
    </source>
</evidence>
<reference evidence="2 3" key="1">
    <citation type="submission" date="2017-03" db="EMBL/GenBank/DDBJ databases">
        <authorList>
            <person name="Afonso C.L."/>
            <person name="Miller P.J."/>
            <person name="Scott M.A."/>
            <person name="Spackman E."/>
            <person name="Goraichik I."/>
            <person name="Dimitrov K.M."/>
            <person name="Suarez D.L."/>
            <person name="Swayne D.E."/>
        </authorList>
    </citation>
    <scope>NUCLEOTIDE SEQUENCE [LARGE SCALE GENOMIC DNA]</scope>
    <source>
        <strain evidence="2 3">CECT 7691</strain>
    </source>
</reference>
<name>A0A1Y5S755_9PROT</name>
<dbReference type="PANTHER" id="PTHR28026">
    <property type="entry name" value="DUF962 DOMAIN PROTEIN (AFU_ORTHOLOGUE AFUA_8G05310)"/>
    <property type="match status" value="1"/>
</dbReference>
<dbReference type="InterPro" id="IPR009305">
    <property type="entry name" value="Mpo1-like"/>
</dbReference>
<keyword evidence="1" id="KW-1133">Transmembrane helix</keyword>
<gene>
    <name evidence="2" type="ORF">OCH7691_01294</name>
</gene>
<dbReference type="GO" id="GO:0046521">
    <property type="term" value="P:sphingoid catabolic process"/>
    <property type="evidence" value="ECO:0007669"/>
    <property type="project" value="TreeGrafter"/>
</dbReference>
<keyword evidence="1" id="KW-0472">Membrane</keyword>
<dbReference type="PANTHER" id="PTHR28026:SF9">
    <property type="entry name" value="2-HYDROXY-PALMITIC ACID DIOXYGENASE MPO1"/>
    <property type="match status" value="1"/>
</dbReference>
<dbReference type="Pfam" id="PF06127">
    <property type="entry name" value="Mpo1-like"/>
    <property type="match status" value="1"/>
</dbReference>
<evidence type="ECO:0000313" key="3">
    <source>
        <dbReference type="Proteomes" id="UP000193200"/>
    </source>
</evidence>
<dbReference type="Proteomes" id="UP000193200">
    <property type="component" value="Unassembled WGS sequence"/>
</dbReference>
<feature type="transmembrane region" description="Helical" evidence="1">
    <location>
        <begin position="134"/>
        <end position="153"/>
    </location>
</feature>
<organism evidence="2 3">
    <name type="scientific">Oceanibacterium hippocampi</name>
    <dbReference type="NCBI Taxonomy" id="745714"/>
    <lineage>
        <taxon>Bacteria</taxon>
        <taxon>Pseudomonadati</taxon>
        <taxon>Pseudomonadota</taxon>
        <taxon>Alphaproteobacteria</taxon>
        <taxon>Sneathiellales</taxon>
        <taxon>Sneathiellaceae</taxon>
        <taxon>Oceanibacterium</taxon>
    </lineage>
</organism>
<dbReference type="EMBL" id="FWFR01000001">
    <property type="protein sequence ID" value="SLN33724.1"/>
    <property type="molecule type" value="Genomic_DNA"/>
</dbReference>
<protein>
    <recommendedName>
        <fullName evidence="4">DUF962 domain-containing protein</fullName>
    </recommendedName>
</protein>
<dbReference type="InParanoid" id="A0A1Y5S755"/>
<dbReference type="RefSeq" id="WP_176244946.1">
    <property type="nucleotide sequence ID" value="NZ_FWFR01000001.1"/>
</dbReference>
<sequence length="181" mass="20261">MLRHFFIEQMSMYSSYHRDLRNRATHFVGVPVIAFSLLIPMSLLELFTLGGYTITLATLFLVVMSVFYLLCDLGLGVVLLAFNVVLLLIADGIAEEGAVIAWIAFAGFFIGGWIVQLIGHAFEGRKPALTDNLLQVLVAPMFLVAESAFAFGWRKDLHDAVEKRWRNYLPKGEGRHHAPAH</sequence>